<proteinExistence type="predicted"/>
<reference evidence="1 2" key="1">
    <citation type="submission" date="2016-11" db="EMBL/GenBank/DDBJ databases">
        <authorList>
            <person name="Jaros S."/>
            <person name="Januszkiewicz K."/>
            <person name="Wedrychowicz H."/>
        </authorList>
    </citation>
    <scope>NUCLEOTIDE SEQUENCE [LARGE SCALE GENOMIC DNA]</scope>
    <source>
        <strain evidence="1 2">DSM 3090</strain>
    </source>
</reference>
<keyword evidence="2" id="KW-1185">Reference proteome</keyword>
<dbReference type="STRING" id="1121331.SAMN02745248_01252"/>
<protein>
    <submittedName>
        <fullName evidence="1">Uncharacterized protein</fullName>
    </submittedName>
</protein>
<sequence length="135" mass="16421">MLSIQRTFLDKIFSVKRHTIDGNITEKVRHIYDVTQLYKMKKIKDFINNKNDLKNLVKKIKETDSFYLEKRNKPSKYNPLEKYNFNLWKIYFKDDVKKSYESLHENLVYGNKKQDFKEAMETFKSIGFLFEDIDE</sequence>
<dbReference type="EMBL" id="FRAD01000009">
    <property type="protein sequence ID" value="SHJ90250.1"/>
    <property type="molecule type" value="Genomic_DNA"/>
</dbReference>
<dbReference type="Proteomes" id="UP000183952">
    <property type="component" value="Unassembled WGS sequence"/>
</dbReference>
<dbReference type="AlphaFoldDB" id="A0A1M6N3H5"/>
<name>A0A1M6N3H5_9CLOT</name>
<evidence type="ECO:0000313" key="1">
    <source>
        <dbReference type="EMBL" id="SHJ90250.1"/>
    </source>
</evidence>
<accession>A0A1M6N3H5</accession>
<organism evidence="1 2">
    <name type="scientific">Hathewaya proteolytica DSM 3090</name>
    <dbReference type="NCBI Taxonomy" id="1121331"/>
    <lineage>
        <taxon>Bacteria</taxon>
        <taxon>Bacillati</taxon>
        <taxon>Bacillota</taxon>
        <taxon>Clostridia</taxon>
        <taxon>Eubacteriales</taxon>
        <taxon>Clostridiaceae</taxon>
        <taxon>Hathewaya</taxon>
    </lineage>
</organism>
<evidence type="ECO:0000313" key="2">
    <source>
        <dbReference type="Proteomes" id="UP000183952"/>
    </source>
</evidence>
<gene>
    <name evidence="1" type="ORF">SAMN02745248_01252</name>
</gene>